<accession>A0ABW8PC73</accession>
<gene>
    <name evidence="1" type="ORF">V3I07_14830</name>
</gene>
<evidence type="ECO:0000313" key="1">
    <source>
        <dbReference type="EMBL" id="MFK7002157.1"/>
    </source>
</evidence>
<evidence type="ECO:0000313" key="2">
    <source>
        <dbReference type="Proteomes" id="UP001621706"/>
    </source>
</evidence>
<protein>
    <submittedName>
        <fullName evidence="1">Uncharacterized protein</fullName>
    </submittedName>
</protein>
<organism evidence="1 2">
    <name type="scientific">Flavobacterium oreochromis</name>
    <dbReference type="NCBI Taxonomy" id="2906078"/>
    <lineage>
        <taxon>Bacteria</taxon>
        <taxon>Pseudomonadati</taxon>
        <taxon>Bacteroidota</taxon>
        <taxon>Flavobacteriia</taxon>
        <taxon>Flavobacteriales</taxon>
        <taxon>Flavobacteriaceae</taxon>
        <taxon>Flavobacterium</taxon>
    </lineage>
</organism>
<sequence>MKAKIRILQKLETNIKLFENHDQKPAVFNYYCSNCHTLNTVSIDFFQISRDTDELLKSQILTEEEILKQKMLVKDSTGELVVDNALYSSRYITEECKFCSQKNLIVFGLGEPNPNRFVCKIAGVWSYEEK</sequence>
<name>A0ABW8PC73_9FLAO</name>
<comment type="caution">
    <text evidence="1">The sequence shown here is derived from an EMBL/GenBank/DDBJ whole genome shotgun (WGS) entry which is preliminary data.</text>
</comment>
<dbReference type="EMBL" id="JAZGZP010000036">
    <property type="protein sequence ID" value="MFK7002157.1"/>
    <property type="molecule type" value="Genomic_DNA"/>
</dbReference>
<dbReference type="Proteomes" id="UP001621706">
    <property type="component" value="Unassembled WGS sequence"/>
</dbReference>
<keyword evidence="2" id="KW-1185">Reference proteome</keyword>
<proteinExistence type="predicted"/>
<reference evidence="1 2" key="1">
    <citation type="submission" date="2024-02" db="EMBL/GenBank/DDBJ databases">
        <title>Comparative Genomic Analysis of Flavobacterium Species Causing Columnaris Disease of Freshwater Fish in Thailand: Insights into Virulence and Resistance Mechanisms.</title>
        <authorList>
            <person name="Nguyen D."/>
            <person name="Chokmangmeepisarn P."/>
            <person name="Khianchaikhan K."/>
            <person name="Morishita M."/>
            <person name="Bunnoy A."/>
            <person name="Rodkhum C."/>
        </authorList>
    </citation>
    <scope>NUCLEOTIDE SEQUENCE [LARGE SCALE GENOMIC DNA]</scope>
    <source>
        <strain evidence="1 2">CNRT2201</strain>
    </source>
</reference>
<dbReference type="RefSeq" id="WP_088401194.1">
    <property type="nucleotide sequence ID" value="NZ_JAZGZP010000036.1"/>
</dbReference>